<feature type="domain" description="Polysaccharide pyruvyl transferase" evidence="1">
    <location>
        <begin position="13"/>
        <end position="280"/>
    </location>
</feature>
<accession>A0ABU9WLK9</accession>
<dbReference type="EMBL" id="JBCPYA010000007">
    <property type="protein sequence ID" value="MEN2472022.1"/>
    <property type="molecule type" value="Genomic_DNA"/>
</dbReference>
<evidence type="ECO:0000313" key="3">
    <source>
        <dbReference type="Proteomes" id="UP001466933"/>
    </source>
</evidence>
<dbReference type="RefSeq" id="WP_343492991.1">
    <property type="nucleotide sequence ID" value="NZ_JBCPYA010000007.1"/>
</dbReference>
<dbReference type="Proteomes" id="UP001466933">
    <property type="component" value="Unassembled WGS sequence"/>
</dbReference>
<dbReference type="InterPro" id="IPR007345">
    <property type="entry name" value="Polysacch_pyruvyl_Trfase"/>
</dbReference>
<gene>
    <name evidence="2" type="ORF">VOI36_19125</name>
</gene>
<dbReference type="PANTHER" id="PTHR36836:SF1">
    <property type="entry name" value="COLANIC ACID BIOSYNTHESIS PROTEIN WCAK"/>
    <property type="match status" value="1"/>
</dbReference>
<dbReference type="PANTHER" id="PTHR36836">
    <property type="entry name" value="COLANIC ACID BIOSYNTHESIS PROTEIN WCAK"/>
    <property type="match status" value="1"/>
</dbReference>
<protein>
    <submittedName>
        <fullName evidence="2">Polysaccharide pyruvyl transferase family protein</fullName>
    </submittedName>
</protein>
<reference evidence="2 3" key="1">
    <citation type="submission" date="2024-05" db="EMBL/GenBank/DDBJ databases">
        <title>Burkholderia sp. Nov. a novel bacteria isolated from rhizosphere soil of Camellia sinensis.</title>
        <authorList>
            <person name="Dong Y."/>
        </authorList>
    </citation>
    <scope>NUCLEOTIDE SEQUENCE [LARGE SCALE GENOMIC DNA]</scope>
    <source>
        <strain evidence="2 3">GS2Y</strain>
    </source>
</reference>
<keyword evidence="2" id="KW-0808">Transferase</keyword>
<dbReference type="GO" id="GO:0016740">
    <property type="term" value="F:transferase activity"/>
    <property type="evidence" value="ECO:0007669"/>
    <property type="project" value="UniProtKB-KW"/>
</dbReference>
<dbReference type="Pfam" id="PF04230">
    <property type="entry name" value="PS_pyruv_trans"/>
    <property type="match status" value="1"/>
</dbReference>
<name>A0ABU9WLK9_9BURK</name>
<organism evidence="2 3">
    <name type="scientific">Burkholderia theae</name>
    <dbReference type="NCBI Taxonomy" id="3143496"/>
    <lineage>
        <taxon>Bacteria</taxon>
        <taxon>Pseudomonadati</taxon>
        <taxon>Pseudomonadota</taxon>
        <taxon>Betaproteobacteria</taxon>
        <taxon>Burkholderiales</taxon>
        <taxon>Burkholderiaceae</taxon>
        <taxon>Burkholderia</taxon>
    </lineage>
</organism>
<sequence>MKTIFIGGFGAGNLGDDLILASMLDIDASATVVAYGPPLTERRIEYIAFDTFFRNAHAILGTHERVVLGGGGIFWSQEHIYELLVIALIAKGLGMRVELRRVGLHGFHYGMDASRHLLRVADVVTLREHDSLDLACRLLGCPTATFEPDYACARLSASPPPRNARPRVGVNIASTRFIDDPSFSNHLQQIYAHLAHRYHDVADFHYIPFCSHMSSHNQNDFAKADLLFAASEGRIKCRSVTTTVERLITECATMDLFLGERFHMHTIARMLGRPFIPFIHNEQTKYRALTLEYGDAPVYYELSQAMIIDQLADRLDAAISSALTSQHRAAPTITEFLQHDPPAADQYLPASH</sequence>
<evidence type="ECO:0000313" key="2">
    <source>
        <dbReference type="EMBL" id="MEN2472022.1"/>
    </source>
</evidence>
<evidence type="ECO:0000259" key="1">
    <source>
        <dbReference type="Pfam" id="PF04230"/>
    </source>
</evidence>
<proteinExistence type="predicted"/>
<keyword evidence="3" id="KW-1185">Reference proteome</keyword>
<comment type="caution">
    <text evidence="2">The sequence shown here is derived from an EMBL/GenBank/DDBJ whole genome shotgun (WGS) entry which is preliminary data.</text>
</comment>